<gene>
    <name evidence="1" type="ORF">NCTC12120_05175</name>
</gene>
<sequence length="41" mass="4851">MAYRLADFNGQRPAPINGYYHLDNDYRSYSLLLGALWLRMD</sequence>
<dbReference type="AlphaFoldDB" id="A0A2X3J7K6"/>
<accession>A0A2X3J7K6</accession>
<proteinExistence type="predicted"/>
<protein>
    <submittedName>
        <fullName evidence="1">Uncharacterized protein</fullName>
    </submittedName>
</protein>
<evidence type="ECO:0000313" key="1">
    <source>
        <dbReference type="EMBL" id="SQC91993.1"/>
    </source>
</evidence>
<dbReference type="EMBL" id="UAVU01000009">
    <property type="protein sequence ID" value="SQC91993.1"/>
    <property type="molecule type" value="Genomic_DNA"/>
</dbReference>
<evidence type="ECO:0000313" key="2">
    <source>
        <dbReference type="Proteomes" id="UP000251197"/>
    </source>
</evidence>
<organism evidence="1 2">
    <name type="scientific">Cedecea neteri</name>
    <dbReference type="NCBI Taxonomy" id="158822"/>
    <lineage>
        <taxon>Bacteria</taxon>
        <taxon>Pseudomonadati</taxon>
        <taxon>Pseudomonadota</taxon>
        <taxon>Gammaproteobacteria</taxon>
        <taxon>Enterobacterales</taxon>
        <taxon>Enterobacteriaceae</taxon>
        <taxon>Cedecea</taxon>
    </lineage>
</organism>
<dbReference type="Proteomes" id="UP000251197">
    <property type="component" value="Unassembled WGS sequence"/>
</dbReference>
<name>A0A2X3J7K6_9ENTR</name>
<reference evidence="1 2" key="1">
    <citation type="submission" date="2018-06" db="EMBL/GenBank/DDBJ databases">
        <authorList>
            <consortium name="Pathogen Informatics"/>
            <person name="Doyle S."/>
        </authorList>
    </citation>
    <scope>NUCLEOTIDE SEQUENCE [LARGE SCALE GENOMIC DNA]</scope>
    <source>
        <strain evidence="1 2">NCTC12120</strain>
    </source>
</reference>